<sequence length="477" mass="54388">MYSWQLNPKITPPWIMKLLVVLSFCLATTSARRDILPVKFVHHNNTEMDAILDTLAARFPNITRLYTIGKSYQGKKLRVLEITQNPGEHIPGKPEFKYIANMHGNEVVGRELLLLLAEHLCEGYGRLPGITQLINSTRIHLLPSMNPDGWDSATEGDCTSVIGRFNANGVDLNRNFPDVYDKRRNSIQPEVRAVMNWIKREPFVLSANLHGGTLVANYPYDNIPSELKRSTVRVYYGSPDDDVFVKISKTYSYAHPTMYKGKPKCSIYRKEHFNDGITNGAAWYPISGGMQDYNYYFTNCFEITLELGCCKFPPAHYLKDYWFANRKALLNYINLVHTTGIRGFVKDENGNPIEGVRIIVGDRTKKIETFKDGDFWRLLVPGKYLIKGRKRGYKKVKRVVQVMNGTSTVVNFTMIAKNKKPVALDSVVDKSESKVALYESEDKATKLRLSVDSEGRRNSAQFKVCALCLLIWSVWPF</sequence>
<dbReference type="Pfam" id="PF00246">
    <property type="entry name" value="Peptidase_M14"/>
    <property type="match status" value="1"/>
</dbReference>
<dbReference type="PROSITE" id="PS00133">
    <property type="entry name" value="CARBOXYPEPT_ZN_2"/>
    <property type="match status" value="1"/>
</dbReference>
<dbReference type="FunFam" id="3.40.630.10:FF:000125">
    <property type="entry name" value="Carboxypeptidase D"/>
    <property type="match status" value="1"/>
</dbReference>
<dbReference type="AlphaFoldDB" id="A0A913XKI3"/>
<dbReference type="GO" id="GO:0004181">
    <property type="term" value="F:metallocarboxypeptidase activity"/>
    <property type="evidence" value="ECO:0007669"/>
    <property type="project" value="InterPro"/>
</dbReference>
<evidence type="ECO:0000313" key="11">
    <source>
        <dbReference type="EnsemblMetazoa" id="XP_020905758.1"/>
    </source>
</evidence>
<dbReference type="GO" id="GO:0008270">
    <property type="term" value="F:zinc ion binding"/>
    <property type="evidence" value="ECO:0007669"/>
    <property type="project" value="InterPro"/>
</dbReference>
<evidence type="ECO:0000256" key="5">
    <source>
        <dbReference type="ARBA" id="ARBA00022801"/>
    </source>
</evidence>
<dbReference type="PROSITE" id="PS00132">
    <property type="entry name" value="CARBOXYPEPT_ZN_1"/>
    <property type="match status" value="1"/>
</dbReference>
<dbReference type="PROSITE" id="PS52035">
    <property type="entry name" value="PEPTIDASE_M14"/>
    <property type="match status" value="1"/>
</dbReference>
<keyword evidence="12" id="KW-1185">Reference proteome</keyword>
<protein>
    <recommendedName>
        <fullName evidence="10">Peptidase M14 domain-containing protein</fullName>
    </recommendedName>
</protein>
<dbReference type="InterPro" id="IPR050753">
    <property type="entry name" value="Peptidase_M14_domain"/>
</dbReference>
<evidence type="ECO:0000256" key="3">
    <source>
        <dbReference type="ARBA" id="ARBA00022645"/>
    </source>
</evidence>
<dbReference type="OMA" id="RGHERMW"/>
<evidence type="ECO:0000256" key="2">
    <source>
        <dbReference type="ARBA" id="ARBA00005988"/>
    </source>
</evidence>
<evidence type="ECO:0000313" key="12">
    <source>
        <dbReference type="Proteomes" id="UP000887567"/>
    </source>
</evidence>
<dbReference type="OrthoDB" id="10249045at2759"/>
<dbReference type="GO" id="GO:0005615">
    <property type="term" value="C:extracellular space"/>
    <property type="evidence" value="ECO:0007669"/>
    <property type="project" value="TreeGrafter"/>
</dbReference>
<evidence type="ECO:0000256" key="8">
    <source>
        <dbReference type="PROSITE-ProRule" id="PRU01379"/>
    </source>
</evidence>
<dbReference type="Proteomes" id="UP000887567">
    <property type="component" value="Unplaced"/>
</dbReference>
<dbReference type="KEGG" id="epa:110243944"/>
<dbReference type="SUPFAM" id="SSF53187">
    <property type="entry name" value="Zn-dependent exopeptidases"/>
    <property type="match status" value="1"/>
</dbReference>
<keyword evidence="9" id="KW-0732">Signal</keyword>
<feature type="signal peptide" evidence="9">
    <location>
        <begin position="1"/>
        <end position="31"/>
    </location>
</feature>
<comment type="cofactor">
    <cofactor evidence="1">
        <name>Zn(2+)</name>
        <dbReference type="ChEBI" id="CHEBI:29105"/>
    </cofactor>
</comment>
<dbReference type="CDD" id="cd03858">
    <property type="entry name" value="M14_CP_N-E_like"/>
    <property type="match status" value="1"/>
</dbReference>
<dbReference type="GeneID" id="110243944"/>
<keyword evidence="4" id="KW-0479">Metal-binding</keyword>
<dbReference type="InterPro" id="IPR000834">
    <property type="entry name" value="Peptidase_M14"/>
</dbReference>
<comment type="similarity">
    <text evidence="2 8">Belongs to the peptidase M14 family.</text>
</comment>
<dbReference type="EnsemblMetazoa" id="XM_021050099.2">
    <property type="protein sequence ID" value="XP_020905758.1"/>
    <property type="gene ID" value="LOC110243944"/>
</dbReference>
<dbReference type="CDD" id="cd11308">
    <property type="entry name" value="Peptidase_M14NE-CP-C_like"/>
    <property type="match status" value="1"/>
</dbReference>
<evidence type="ECO:0000256" key="7">
    <source>
        <dbReference type="ARBA" id="ARBA00023180"/>
    </source>
</evidence>
<dbReference type="Gene3D" id="3.40.630.10">
    <property type="entry name" value="Zn peptidases"/>
    <property type="match status" value="1"/>
</dbReference>
<evidence type="ECO:0000256" key="4">
    <source>
        <dbReference type="ARBA" id="ARBA00022723"/>
    </source>
</evidence>
<dbReference type="GO" id="GO:0016485">
    <property type="term" value="P:protein processing"/>
    <property type="evidence" value="ECO:0007669"/>
    <property type="project" value="TreeGrafter"/>
</dbReference>
<keyword evidence="3" id="KW-0121">Carboxypeptidase</keyword>
<dbReference type="InterPro" id="IPR057246">
    <property type="entry name" value="CARBOXYPEPT_ZN_1"/>
</dbReference>
<name>A0A913XKI3_EXADI</name>
<keyword evidence="6" id="KW-0862">Zinc</keyword>
<keyword evidence="5" id="KW-0378">Hydrolase</keyword>
<dbReference type="InterPro" id="IPR057247">
    <property type="entry name" value="CARBOXYPEPT_ZN_2"/>
</dbReference>
<keyword evidence="3" id="KW-0645">Protease</keyword>
<feature type="domain" description="Peptidase M14" evidence="10">
    <location>
        <begin position="41"/>
        <end position="336"/>
    </location>
</feature>
<proteinExistence type="inferred from homology"/>
<feature type="active site" description="Proton donor/acceptor" evidence="8">
    <location>
        <position position="306"/>
    </location>
</feature>
<dbReference type="PANTHER" id="PTHR11532:SF73">
    <property type="entry name" value="CARBOXYPEPTIDASE D"/>
    <property type="match status" value="1"/>
</dbReference>
<evidence type="ECO:0000256" key="6">
    <source>
        <dbReference type="ARBA" id="ARBA00022833"/>
    </source>
</evidence>
<dbReference type="RefSeq" id="XP_020905758.1">
    <property type="nucleotide sequence ID" value="XM_021050099.2"/>
</dbReference>
<evidence type="ECO:0000259" key="10">
    <source>
        <dbReference type="PROSITE" id="PS52035"/>
    </source>
</evidence>
<reference evidence="11" key="1">
    <citation type="submission" date="2022-11" db="UniProtKB">
        <authorList>
            <consortium name="EnsemblMetazoa"/>
        </authorList>
    </citation>
    <scope>IDENTIFICATION</scope>
</reference>
<dbReference type="SMART" id="SM00631">
    <property type="entry name" value="Zn_pept"/>
    <property type="match status" value="1"/>
</dbReference>
<evidence type="ECO:0000256" key="9">
    <source>
        <dbReference type="SAM" id="SignalP"/>
    </source>
</evidence>
<dbReference type="GO" id="GO:0006518">
    <property type="term" value="P:peptide metabolic process"/>
    <property type="evidence" value="ECO:0007669"/>
    <property type="project" value="TreeGrafter"/>
</dbReference>
<dbReference type="Gene3D" id="2.60.40.1120">
    <property type="entry name" value="Carboxypeptidase-like, regulatory domain"/>
    <property type="match status" value="1"/>
</dbReference>
<organism evidence="11 12">
    <name type="scientific">Exaiptasia diaphana</name>
    <name type="common">Tropical sea anemone</name>
    <name type="synonym">Aiptasia pulchella</name>
    <dbReference type="NCBI Taxonomy" id="2652724"/>
    <lineage>
        <taxon>Eukaryota</taxon>
        <taxon>Metazoa</taxon>
        <taxon>Cnidaria</taxon>
        <taxon>Anthozoa</taxon>
        <taxon>Hexacorallia</taxon>
        <taxon>Actiniaria</taxon>
        <taxon>Aiptasiidae</taxon>
        <taxon>Exaiptasia</taxon>
    </lineage>
</organism>
<dbReference type="InterPro" id="IPR008969">
    <property type="entry name" value="CarboxyPept-like_regulatory"/>
</dbReference>
<keyword evidence="7" id="KW-0325">Glycoprotein</keyword>
<feature type="chain" id="PRO_5037803347" description="Peptidase M14 domain-containing protein" evidence="9">
    <location>
        <begin position="32"/>
        <end position="477"/>
    </location>
</feature>
<dbReference type="PANTHER" id="PTHR11532">
    <property type="entry name" value="PROTEASE M14 CARBOXYPEPTIDASE"/>
    <property type="match status" value="1"/>
</dbReference>
<dbReference type="PRINTS" id="PR00765">
    <property type="entry name" value="CRBOXYPTASEA"/>
</dbReference>
<evidence type="ECO:0000256" key="1">
    <source>
        <dbReference type="ARBA" id="ARBA00001947"/>
    </source>
</evidence>
<accession>A0A913XKI3</accession>
<dbReference type="SUPFAM" id="SSF49464">
    <property type="entry name" value="Carboxypeptidase regulatory domain-like"/>
    <property type="match status" value="1"/>
</dbReference>
<dbReference type="Pfam" id="PF13620">
    <property type="entry name" value="CarboxypepD_reg"/>
    <property type="match status" value="1"/>
</dbReference>